<sequence length="375" mass="42251">MEVAPAEAANTGDAQSVDDPPSVRFTWTIENFTRLNTKKLYSEIFFVGGYKWRVYIFPKGNNVDHLSMYLDVADSATLPYGWSRYAQFSLAVVNQIHSKFSVRKDIKHQFNARESDWGFTSFMPLSELYDPARGYLVNDTIVVEADVAVCRVGDYLVNETVIVRADVSVRCLQDSKKETGSVGLKNCKAEQDGHKESSQPPSQENYSKNVVDNAPPGKIRFLSYWVSPEASLVLKRIHNRYKGTFAKFSMTSVLVQTLFLESFASFIESMSTTKICEVNEEALRVAVKDFEHVGLDLSWLKQRLDQAKMVNKRSELLASIDSYEKTIEHTRAKLRELKEGLAKAKAGAEVSVRDLPKSLGVNDSFFEGLLSFSKS</sequence>
<evidence type="ECO:0000313" key="1">
    <source>
        <dbReference type="EMBL" id="KAI8028924.1"/>
    </source>
</evidence>
<accession>A0ACC0IUG6</accession>
<evidence type="ECO:0000313" key="2">
    <source>
        <dbReference type="Proteomes" id="UP001060215"/>
    </source>
</evidence>
<proteinExistence type="predicted"/>
<name>A0ACC0IUG6_9ERIC</name>
<comment type="caution">
    <text evidence="1">The sequence shown here is derived from an EMBL/GenBank/DDBJ whole genome shotgun (WGS) entry which is preliminary data.</text>
</comment>
<keyword evidence="1" id="KW-0378">Hydrolase</keyword>
<keyword evidence="2" id="KW-1185">Reference proteome</keyword>
<dbReference type="Proteomes" id="UP001060215">
    <property type="component" value="Chromosome 1"/>
</dbReference>
<protein>
    <submittedName>
        <fullName evidence="1">Ubiquitin carboxyl-terminal hydrolase 12</fullName>
    </submittedName>
</protein>
<organism evidence="1 2">
    <name type="scientific">Camellia lanceoleosa</name>
    <dbReference type="NCBI Taxonomy" id="1840588"/>
    <lineage>
        <taxon>Eukaryota</taxon>
        <taxon>Viridiplantae</taxon>
        <taxon>Streptophyta</taxon>
        <taxon>Embryophyta</taxon>
        <taxon>Tracheophyta</taxon>
        <taxon>Spermatophyta</taxon>
        <taxon>Magnoliopsida</taxon>
        <taxon>eudicotyledons</taxon>
        <taxon>Gunneridae</taxon>
        <taxon>Pentapetalae</taxon>
        <taxon>asterids</taxon>
        <taxon>Ericales</taxon>
        <taxon>Theaceae</taxon>
        <taxon>Camellia</taxon>
    </lineage>
</organism>
<gene>
    <name evidence="1" type="ORF">LOK49_LG01G00253</name>
</gene>
<reference evidence="1 2" key="1">
    <citation type="journal article" date="2022" name="Plant J.">
        <title>Chromosome-level genome of Camellia lanceoleosa provides a valuable resource for understanding genome evolution and self-incompatibility.</title>
        <authorList>
            <person name="Gong W."/>
            <person name="Xiao S."/>
            <person name="Wang L."/>
            <person name="Liao Z."/>
            <person name="Chang Y."/>
            <person name="Mo W."/>
            <person name="Hu G."/>
            <person name="Li W."/>
            <person name="Zhao G."/>
            <person name="Zhu H."/>
            <person name="Hu X."/>
            <person name="Ji K."/>
            <person name="Xiang X."/>
            <person name="Song Q."/>
            <person name="Yuan D."/>
            <person name="Jin S."/>
            <person name="Zhang L."/>
        </authorList>
    </citation>
    <scope>NUCLEOTIDE SEQUENCE [LARGE SCALE GENOMIC DNA]</scope>
    <source>
        <strain evidence="1">SQ_2022a</strain>
    </source>
</reference>
<dbReference type="EMBL" id="CM045758">
    <property type="protein sequence ID" value="KAI8028924.1"/>
    <property type="molecule type" value="Genomic_DNA"/>
</dbReference>